<dbReference type="FunFam" id="2.160.10.10:FF:000025">
    <property type="entry name" value="Hexapeptide-repeat containing-acetyltransferase"/>
    <property type="match status" value="1"/>
</dbReference>
<accession>A0A7U9TJ17</accession>
<feature type="domain" description="Maltose/galactoside acetyltransferase" evidence="6">
    <location>
        <begin position="4"/>
        <end position="58"/>
    </location>
</feature>
<dbReference type="PROSITE" id="PS00101">
    <property type="entry name" value="HEXAPEP_TRANSFERASES"/>
    <property type="match status" value="1"/>
</dbReference>
<evidence type="ECO:0000256" key="1">
    <source>
        <dbReference type="ARBA" id="ARBA00007274"/>
    </source>
</evidence>
<dbReference type="GO" id="GO:0008870">
    <property type="term" value="F:galactoside O-acetyltransferase activity"/>
    <property type="evidence" value="ECO:0007669"/>
    <property type="project" value="TreeGrafter"/>
</dbReference>
<evidence type="ECO:0000256" key="4">
    <source>
        <dbReference type="ARBA" id="ARBA00023315"/>
    </source>
</evidence>
<evidence type="ECO:0000313" key="7">
    <source>
        <dbReference type="EMBL" id="BCR36190.1"/>
    </source>
</evidence>
<dbReference type="Gene3D" id="2.160.10.10">
    <property type="entry name" value="Hexapeptide repeat proteins"/>
    <property type="match status" value="1"/>
</dbReference>
<evidence type="ECO:0000256" key="3">
    <source>
        <dbReference type="ARBA" id="ARBA00022737"/>
    </source>
</evidence>
<dbReference type="InterPro" id="IPR039369">
    <property type="entry name" value="LacA-like"/>
</dbReference>
<dbReference type="KEGG" id="manr:MPAN_010830"/>
<evidence type="ECO:0000313" key="8">
    <source>
        <dbReference type="Proteomes" id="UP000620133"/>
    </source>
</evidence>
<evidence type="ECO:0000259" key="6">
    <source>
        <dbReference type="SMART" id="SM01266"/>
    </source>
</evidence>
<dbReference type="PANTHER" id="PTHR43017">
    <property type="entry name" value="GALACTOSIDE O-ACETYLTRANSFERASE"/>
    <property type="match status" value="1"/>
</dbReference>
<keyword evidence="2 5" id="KW-0808">Transferase</keyword>
<sequence>MTEQEKMLKGMLYQAGEKKLSSMRKRASELTYDYNHLRPSQKEEQQAILNQLLGSMGKDVWINQPFLVDYGCNLYIGDHFFANYNFTVLDIGKVTIGNRVMIGPNVGIMTAGHPLDKVIRAELYEFGYDITIKDDVWIGANVVINPGVTIGSGVVIGSGSVVTNDLEDDTLCYGNPCRVIRKITEKDRIFWQKEKEKSLSNS</sequence>
<organism evidence="7 8">
    <name type="scientific">Mariniplasma anaerobium</name>
    <dbReference type="NCBI Taxonomy" id="2735436"/>
    <lineage>
        <taxon>Bacteria</taxon>
        <taxon>Bacillati</taxon>
        <taxon>Mycoplasmatota</taxon>
        <taxon>Mollicutes</taxon>
        <taxon>Acholeplasmatales</taxon>
        <taxon>Acholeplasmataceae</taxon>
        <taxon>Mariniplasma</taxon>
    </lineage>
</organism>
<protein>
    <recommendedName>
        <fullName evidence="5">Acetyltransferase</fullName>
        <ecNumber evidence="5">2.3.1.-</ecNumber>
    </recommendedName>
</protein>
<dbReference type="Pfam" id="PF00132">
    <property type="entry name" value="Hexapep"/>
    <property type="match status" value="1"/>
</dbReference>
<dbReference type="SUPFAM" id="SSF51161">
    <property type="entry name" value="Trimeric LpxA-like enzymes"/>
    <property type="match status" value="1"/>
</dbReference>
<dbReference type="EC" id="2.3.1.-" evidence="5"/>
<dbReference type="RefSeq" id="WP_176240123.1">
    <property type="nucleotide sequence ID" value="NZ_AP024412.1"/>
</dbReference>
<dbReference type="CDD" id="cd03357">
    <property type="entry name" value="LbH_MAT_GAT"/>
    <property type="match status" value="1"/>
</dbReference>
<comment type="similarity">
    <text evidence="1 5">Belongs to the transferase hexapeptide repeat family.</text>
</comment>
<dbReference type="InterPro" id="IPR011004">
    <property type="entry name" value="Trimer_LpxA-like_sf"/>
</dbReference>
<dbReference type="Pfam" id="PF12464">
    <property type="entry name" value="Mac"/>
    <property type="match status" value="1"/>
</dbReference>
<gene>
    <name evidence="7" type="ORF">MPAN_010830</name>
</gene>
<dbReference type="EMBL" id="AP024412">
    <property type="protein sequence ID" value="BCR36190.1"/>
    <property type="molecule type" value="Genomic_DNA"/>
</dbReference>
<keyword evidence="4 5" id="KW-0012">Acyltransferase</keyword>
<evidence type="ECO:0000256" key="5">
    <source>
        <dbReference type="RuleBase" id="RU367021"/>
    </source>
</evidence>
<name>A0A7U9TJ17_9MOLU</name>
<dbReference type="InterPro" id="IPR001451">
    <property type="entry name" value="Hexapep"/>
</dbReference>
<dbReference type="Proteomes" id="UP000620133">
    <property type="component" value="Chromosome"/>
</dbReference>
<dbReference type="InterPro" id="IPR024688">
    <property type="entry name" value="Mac_dom"/>
</dbReference>
<dbReference type="PANTHER" id="PTHR43017:SF1">
    <property type="entry name" value="ACETYLTRANSFERASE YJL218W-RELATED"/>
    <property type="match status" value="1"/>
</dbReference>
<dbReference type="AlphaFoldDB" id="A0A7U9TJ17"/>
<keyword evidence="8" id="KW-1185">Reference proteome</keyword>
<proteinExistence type="inferred from homology"/>
<dbReference type="InterPro" id="IPR018357">
    <property type="entry name" value="Hexapep_transf_CS"/>
</dbReference>
<evidence type="ECO:0000256" key="2">
    <source>
        <dbReference type="ARBA" id="ARBA00022679"/>
    </source>
</evidence>
<dbReference type="SMART" id="SM01266">
    <property type="entry name" value="Mac"/>
    <property type="match status" value="1"/>
</dbReference>
<keyword evidence="3" id="KW-0677">Repeat</keyword>
<reference evidence="7" key="1">
    <citation type="submission" date="2021-01" db="EMBL/GenBank/DDBJ databases">
        <title>Draft genome sequence of Acholeplasmataceae bacterium strain Mahy22.</title>
        <authorList>
            <person name="Watanabe M."/>
            <person name="Kojima H."/>
            <person name="Fukui M."/>
        </authorList>
    </citation>
    <scope>NUCLEOTIDE SEQUENCE</scope>
    <source>
        <strain evidence="7">Mahy22</strain>
    </source>
</reference>